<dbReference type="PROSITE" id="PS50893">
    <property type="entry name" value="ABC_TRANSPORTER_2"/>
    <property type="match status" value="2"/>
</dbReference>
<keyword evidence="3" id="KW-1003">Cell membrane</keyword>
<keyword evidence="5" id="KW-0547">Nucleotide-binding</keyword>
<evidence type="ECO:0000256" key="1">
    <source>
        <dbReference type="ARBA" id="ARBA00004202"/>
    </source>
</evidence>
<evidence type="ECO:0000256" key="4">
    <source>
        <dbReference type="ARBA" id="ARBA00022737"/>
    </source>
</evidence>
<dbReference type="InterPro" id="IPR003439">
    <property type="entry name" value="ABC_transporter-like_ATP-bd"/>
</dbReference>
<dbReference type="InterPro" id="IPR003593">
    <property type="entry name" value="AAA+_ATPase"/>
</dbReference>
<dbReference type="InterPro" id="IPR050107">
    <property type="entry name" value="ABC_carbohydrate_import_ATPase"/>
</dbReference>
<proteinExistence type="predicted"/>
<dbReference type="PANTHER" id="PTHR43790:SF9">
    <property type="entry name" value="GALACTOFURANOSE TRANSPORTER ATP-BINDING PROTEIN YTFR"/>
    <property type="match status" value="1"/>
</dbReference>
<keyword evidence="2" id="KW-0813">Transport</keyword>
<evidence type="ECO:0000256" key="3">
    <source>
        <dbReference type="ARBA" id="ARBA00022475"/>
    </source>
</evidence>
<dbReference type="RefSeq" id="WP_186949924.1">
    <property type="nucleotide sequence ID" value="NZ_JACOPL010000006.1"/>
</dbReference>
<dbReference type="FunFam" id="3.40.50.300:FF:000127">
    <property type="entry name" value="Ribose import ATP-binding protein RbsA"/>
    <property type="match status" value="1"/>
</dbReference>
<dbReference type="EMBL" id="JACOPL010000006">
    <property type="protein sequence ID" value="MBC5725448.1"/>
    <property type="molecule type" value="Genomic_DNA"/>
</dbReference>
<feature type="domain" description="ABC transporter" evidence="9">
    <location>
        <begin position="7"/>
        <end position="242"/>
    </location>
</feature>
<organism evidence="10 11">
    <name type="scientific">Agathobaculum faecis</name>
    <dbReference type="NCBI Taxonomy" id="2763013"/>
    <lineage>
        <taxon>Bacteria</taxon>
        <taxon>Bacillati</taxon>
        <taxon>Bacillota</taxon>
        <taxon>Clostridia</taxon>
        <taxon>Eubacteriales</taxon>
        <taxon>Butyricicoccaceae</taxon>
        <taxon>Agathobaculum</taxon>
    </lineage>
</organism>
<keyword evidence="7" id="KW-1278">Translocase</keyword>
<evidence type="ECO:0000256" key="7">
    <source>
        <dbReference type="ARBA" id="ARBA00022967"/>
    </source>
</evidence>
<dbReference type="AlphaFoldDB" id="A0A923LVJ5"/>
<dbReference type="SMART" id="SM00382">
    <property type="entry name" value="AAA"/>
    <property type="match status" value="2"/>
</dbReference>
<evidence type="ECO:0000313" key="11">
    <source>
        <dbReference type="Proteomes" id="UP000606499"/>
    </source>
</evidence>
<keyword evidence="8" id="KW-0472">Membrane</keyword>
<dbReference type="Gene3D" id="3.40.50.300">
    <property type="entry name" value="P-loop containing nucleotide triphosphate hydrolases"/>
    <property type="match status" value="2"/>
</dbReference>
<dbReference type="GO" id="GO:0016887">
    <property type="term" value="F:ATP hydrolysis activity"/>
    <property type="evidence" value="ECO:0007669"/>
    <property type="project" value="InterPro"/>
</dbReference>
<evidence type="ECO:0000256" key="2">
    <source>
        <dbReference type="ARBA" id="ARBA00022448"/>
    </source>
</evidence>
<dbReference type="Proteomes" id="UP000606499">
    <property type="component" value="Unassembled WGS sequence"/>
</dbReference>
<evidence type="ECO:0000256" key="8">
    <source>
        <dbReference type="ARBA" id="ARBA00023136"/>
    </source>
</evidence>
<keyword evidence="11" id="KW-1185">Reference proteome</keyword>
<accession>A0A923LVJ5</accession>
<dbReference type="PROSITE" id="PS00211">
    <property type="entry name" value="ABC_TRANSPORTER_1"/>
    <property type="match status" value="1"/>
</dbReference>
<comment type="subcellular location">
    <subcellularLocation>
        <location evidence="1">Cell membrane</location>
        <topology evidence="1">Peripheral membrane protein</topology>
    </subcellularLocation>
</comment>
<dbReference type="CDD" id="cd03215">
    <property type="entry name" value="ABC_Carb_Monos_II"/>
    <property type="match status" value="1"/>
</dbReference>
<dbReference type="Pfam" id="PF00005">
    <property type="entry name" value="ABC_tran"/>
    <property type="match status" value="2"/>
</dbReference>
<dbReference type="SUPFAM" id="SSF52540">
    <property type="entry name" value="P-loop containing nucleoside triphosphate hydrolases"/>
    <property type="match status" value="2"/>
</dbReference>
<gene>
    <name evidence="10" type="ORF">H8S45_08240</name>
</gene>
<sequence length="508" mass="56323">MEAMYLLEMRQIDKQFPGVHALDHVNFRVRAGEIHALMGENGAGKSTLMKILTGLYRKDTGEIILDGQQVSFNSPLEAQRAGISTIYQEINLIPYLSIAENIHLGREPMNRTGIDWKQVNQRAERILREMGVEADVTQPLCSYGTAVQQMVAIARAISVQAKLIVMDEPTSSLDEKEVEILFRQMRKLREKGIAIIFISHRLDEVFEICDTVTILKDGKLVSESPAAELSKLELVSRMIGRDATDVLRRKNGVYQGTGGVPVLEAHGITDKEKLRGVSLRIRQGEIVGLAGLLGAGRTELAKVIFGDNPDYTGTLAVNGQEVRWKAPRDAIAKGFAYCSEDRKAEGIFSHMSVRENMTMAILPRIARRGLVNVGRQKDIVDRYIKSLSIKTPGQEQLIRNLSGGNQQKVLLARWLCMEPRLIILDEPTRGIDIGAKAEIEALIQDIAGQGISVLLISSELEELVRNCHRVIVIRDGKNIGELESDMLSEGNIMRTIAQDILQEGGACI</sequence>
<keyword evidence="6 10" id="KW-0067">ATP-binding</keyword>
<comment type="caution">
    <text evidence="10">The sequence shown here is derived from an EMBL/GenBank/DDBJ whole genome shotgun (WGS) entry which is preliminary data.</text>
</comment>
<dbReference type="InterPro" id="IPR017871">
    <property type="entry name" value="ABC_transporter-like_CS"/>
</dbReference>
<evidence type="ECO:0000259" key="9">
    <source>
        <dbReference type="PROSITE" id="PS50893"/>
    </source>
</evidence>
<dbReference type="GO" id="GO:0005524">
    <property type="term" value="F:ATP binding"/>
    <property type="evidence" value="ECO:0007669"/>
    <property type="project" value="UniProtKB-KW"/>
</dbReference>
<dbReference type="GO" id="GO:0005886">
    <property type="term" value="C:plasma membrane"/>
    <property type="evidence" value="ECO:0007669"/>
    <property type="project" value="UniProtKB-SubCell"/>
</dbReference>
<evidence type="ECO:0000256" key="5">
    <source>
        <dbReference type="ARBA" id="ARBA00022741"/>
    </source>
</evidence>
<evidence type="ECO:0000313" key="10">
    <source>
        <dbReference type="EMBL" id="MBC5725448.1"/>
    </source>
</evidence>
<dbReference type="PANTHER" id="PTHR43790">
    <property type="entry name" value="CARBOHYDRATE TRANSPORT ATP-BINDING PROTEIN MG119-RELATED"/>
    <property type="match status" value="1"/>
</dbReference>
<keyword evidence="4" id="KW-0677">Repeat</keyword>
<evidence type="ECO:0000256" key="6">
    <source>
        <dbReference type="ARBA" id="ARBA00022840"/>
    </source>
</evidence>
<name>A0A923LVJ5_9FIRM</name>
<dbReference type="CDD" id="cd03216">
    <property type="entry name" value="ABC_Carb_Monos_I"/>
    <property type="match status" value="1"/>
</dbReference>
<dbReference type="InterPro" id="IPR027417">
    <property type="entry name" value="P-loop_NTPase"/>
</dbReference>
<protein>
    <submittedName>
        <fullName evidence="10">Sugar ABC transporter ATP-binding protein</fullName>
    </submittedName>
</protein>
<feature type="domain" description="ABC transporter" evidence="9">
    <location>
        <begin position="247"/>
        <end position="500"/>
    </location>
</feature>
<reference evidence="10" key="1">
    <citation type="submission" date="2020-08" db="EMBL/GenBank/DDBJ databases">
        <title>Genome public.</title>
        <authorList>
            <person name="Liu C."/>
            <person name="Sun Q."/>
        </authorList>
    </citation>
    <scope>NUCLEOTIDE SEQUENCE</scope>
    <source>
        <strain evidence="10">NSJ-28</strain>
    </source>
</reference>